<evidence type="ECO:0000313" key="2">
    <source>
        <dbReference type="Proteomes" id="UP000051236"/>
    </source>
</evidence>
<dbReference type="EMBL" id="AZGA01000057">
    <property type="protein sequence ID" value="KRM33257.1"/>
    <property type="molecule type" value="Genomic_DNA"/>
</dbReference>
<dbReference type="AlphaFoldDB" id="X0PSU5"/>
<proteinExistence type="predicted"/>
<evidence type="ECO:0000313" key="1">
    <source>
        <dbReference type="EMBL" id="KRM33257.1"/>
    </source>
</evidence>
<protein>
    <submittedName>
        <fullName evidence="1">Uncharacterized protein</fullName>
    </submittedName>
</protein>
<dbReference type="Proteomes" id="UP000051236">
    <property type="component" value="Unassembled WGS sequence"/>
</dbReference>
<comment type="caution">
    <text evidence="1">The sequence shown here is derived from an EMBL/GenBank/DDBJ whole genome shotgun (WGS) entry which is preliminary data.</text>
</comment>
<accession>X0PSU5</accession>
<dbReference type="PATRIC" id="fig|1423734.3.peg.3393"/>
<keyword evidence="2" id="KW-1185">Reference proteome</keyword>
<reference evidence="1 2" key="1">
    <citation type="journal article" date="2015" name="Genome Announc.">
        <title>Expanding the biotechnology potential of lactobacilli through comparative genomics of 213 strains and associated genera.</title>
        <authorList>
            <person name="Sun Z."/>
            <person name="Harris H.M."/>
            <person name="McCann A."/>
            <person name="Guo C."/>
            <person name="Argimon S."/>
            <person name="Zhang W."/>
            <person name="Yang X."/>
            <person name="Jeffery I.B."/>
            <person name="Cooney J.C."/>
            <person name="Kagawa T.F."/>
            <person name="Liu W."/>
            <person name="Song Y."/>
            <person name="Salvetti E."/>
            <person name="Wrobel A."/>
            <person name="Rasinkangas P."/>
            <person name="Parkhill J."/>
            <person name="Rea M.C."/>
            <person name="O'Sullivan O."/>
            <person name="Ritari J."/>
            <person name="Douillard F.P."/>
            <person name="Paul Ross R."/>
            <person name="Yang R."/>
            <person name="Briner A.E."/>
            <person name="Felis G.E."/>
            <person name="de Vos W.M."/>
            <person name="Barrangou R."/>
            <person name="Klaenhammer T.R."/>
            <person name="Caufield P.W."/>
            <person name="Cui Y."/>
            <person name="Zhang H."/>
            <person name="O'Toole P.W."/>
        </authorList>
    </citation>
    <scope>NUCLEOTIDE SEQUENCE [LARGE SCALE GENOMIC DNA]</scope>
    <source>
        <strain evidence="1 2">DSM 18527</strain>
    </source>
</reference>
<dbReference type="STRING" id="1423734.FC83_GL003342"/>
<sequence>MLLGIGIHVLVDHLWNGSSDTILTYLGLTLLIQRGLVWLRATAKFPEATQKTALYAQTRKAQRRAKS</sequence>
<dbReference type="RefSeq" id="WP_035453382.1">
    <property type="nucleotide sequence ID" value="NZ_BAMK01000015.1"/>
</dbReference>
<name>X0PSU5_9LACO</name>
<gene>
    <name evidence="1" type="ORF">FC83_GL003342</name>
</gene>
<organism evidence="1 2">
    <name type="scientific">Agrilactobacillus composti DSM 18527 = JCM 14202</name>
    <dbReference type="NCBI Taxonomy" id="1423734"/>
    <lineage>
        <taxon>Bacteria</taxon>
        <taxon>Bacillati</taxon>
        <taxon>Bacillota</taxon>
        <taxon>Bacilli</taxon>
        <taxon>Lactobacillales</taxon>
        <taxon>Lactobacillaceae</taxon>
        <taxon>Agrilactobacillus</taxon>
    </lineage>
</organism>